<proteinExistence type="predicted"/>
<feature type="transmembrane region" description="Helical" evidence="6">
    <location>
        <begin position="30"/>
        <end position="50"/>
    </location>
</feature>
<dbReference type="OrthoDB" id="330388at2759"/>
<dbReference type="Proteomes" id="UP000030750">
    <property type="component" value="Unassembled WGS sequence"/>
</dbReference>
<dbReference type="InterPro" id="IPR008521">
    <property type="entry name" value="Mg_trans_NIPA"/>
</dbReference>
<keyword evidence="3 6" id="KW-1133">Transmembrane helix</keyword>
<keyword evidence="2 6" id="KW-0812">Transmembrane</keyword>
<name>U6LGP5_9EIME</name>
<organism evidence="7 8">
    <name type="scientific">Eimeria brunetti</name>
    <dbReference type="NCBI Taxonomy" id="51314"/>
    <lineage>
        <taxon>Eukaryota</taxon>
        <taxon>Sar</taxon>
        <taxon>Alveolata</taxon>
        <taxon>Apicomplexa</taxon>
        <taxon>Conoidasida</taxon>
        <taxon>Coccidia</taxon>
        <taxon>Eucoccidiorida</taxon>
        <taxon>Eimeriorina</taxon>
        <taxon>Eimeriidae</taxon>
        <taxon>Eimeria</taxon>
    </lineage>
</organism>
<evidence type="ECO:0000256" key="5">
    <source>
        <dbReference type="SAM" id="MobiDB-lite"/>
    </source>
</evidence>
<evidence type="ECO:0000256" key="4">
    <source>
        <dbReference type="ARBA" id="ARBA00023136"/>
    </source>
</evidence>
<dbReference type="AlphaFoldDB" id="U6LGP5"/>
<comment type="subcellular location">
    <subcellularLocation>
        <location evidence="1">Membrane</location>
        <topology evidence="1">Multi-pass membrane protein</topology>
    </subcellularLocation>
</comment>
<feature type="transmembrane region" description="Helical" evidence="6">
    <location>
        <begin position="6"/>
        <end position="23"/>
    </location>
</feature>
<sequence length="238" mass="25570">MSMVTPFAGVHIFWAVLLSHFWLKEAVGRWELVGSSFVICGVLLMVLFSGKETEILSLQQMKETTGGPLALAYISLSAAAAAALVILSHKLIPVSLGAWEVPVQRLSLALASGVFGGNTNVSAKVLTIAATQLFKGDLSLLRRFEAIYVIPTTNSCLVAEGILGAIMLLRETPASWLCFLFGVFLCLLGILVLTIKHKSNTPIKNNASSNPPPRPVEEPPESYRSWAPSSEAVSVPPR</sequence>
<dbReference type="PANTHER" id="PTHR12570">
    <property type="match status" value="1"/>
</dbReference>
<gene>
    <name evidence="7" type="ORF">EBH_0027060</name>
</gene>
<evidence type="ECO:0000256" key="1">
    <source>
        <dbReference type="ARBA" id="ARBA00004141"/>
    </source>
</evidence>
<evidence type="ECO:0000313" key="7">
    <source>
        <dbReference type="EMBL" id="CDJ49552.1"/>
    </source>
</evidence>
<feature type="region of interest" description="Disordered" evidence="5">
    <location>
        <begin position="202"/>
        <end position="238"/>
    </location>
</feature>
<reference evidence="7" key="1">
    <citation type="submission" date="2013-10" db="EMBL/GenBank/DDBJ databases">
        <title>Genomic analysis of the causative agents of coccidiosis in chickens.</title>
        <authorList>
            <person name="Reid A.J."/>
            <person name="Blake D."/>
            <person name="Billington K."/>
            <person name="Browne H."/>
            <person name="Dunn M."/>
            <person name="Hung S."/>
            <person name="Kawahara F."/>
            <person name="Miranda-Saavedra D."/>
            <person name="Mourier T."/>
            <person name="Nagra H."/>
            <person name="Otto T.D."/>
            <person name="Rawlings N."/>
            <person name="Sanchez A."/>
            <person name="Sanders M."/>
            <person name="Subramaniam C."/>
            <person name="Tay Y."/>
            <person name="Dear P."/>
            <person name="Doerig C."/>
            <person name="Gruber A."/>
            <person name="Parkinson J."/>
            <person name="Shirley M."/>
            <person name="Wan K.L."/>
            <person name="Berriman M."/>
            <person name="Tomley F."/>
            <person name="Pain A."/>
        </authorList>
    </citation>
    <scope>NUCLEOTIDE SEQUENCE [LARGE SCALE GENOMIC DNA]</scope>
    <source>
        <strain evidence="7">Houghton</strain>
    </source>
</reference>
<keyword evidence="4 6" id="KW-0472">Membrane</keyword>
<reference evidence="7" key="2">
    <citation type="submission" date="2013-10" db="EMBL/GenBank/DDBJ databases">
        <authorList>
            <person name="Aslett M."/>
        </authorList>
    </citation>
    <scope>NUCLEOTIDE SEQUENCE [LARGE SCALE GENOMIC DNA]</scope>
    <source>
        <strain evidence="7">Houghton</strain>
    </source>
</reference>
<dbReference type="GO" id="GO:0015095">
    <property type="term" value="F:magnesium ion transmembrane transporter activity"/>
    <property type="evidence" value="ECO:0007669"/>
    <property type="project" value="InterPro"/>
</dbReference>
<evidence type="ECO:0000313" key="8">
    <source>
        <dbReference type="Proteomes" id="UP000030750"/>
    </source>
</evidence>
<dbReference type="Pfam" id="PF05653">
    <property type="entry name" value="Mg_trans_NIPA"/>
    <property type="match status" value="1"/>
</dbReference>
<dbReference type="EMBL" id="HG711738">
    <property type="protein sequence ID" value="CDJ49552.1"/>
    <property type="molecule type" value="Genomic_DNA"/>
</dbReference>
<keyword evidence="8" id="KW-1185">Reference proteome</keyword>
<protein>
    <submittedName>
        <fullName evidence="7">Uncharacterized protein</fullName>
    </submittedName>
</protein>
<feature type="transmembrane region" description="Helical" evidence="6">
    <location>
        <begin position="174"/>
        <end position="195"/>
    </location>
</feature>
<feature type="transmembrane region" description="Helical" evidence="6">
    <location>
        <begin position="146"/>
        <end position="168"/>
    </location>
</feature>
<feature type="transmembrane region" description="Helical" evidence="6">
    <location>
        <begin position="70"/>
        <end position="87"/>
    </location>
</feature>
<accession>U6LGP5</accession>
<evidence type="ECO:0000256" key="3">
    <source>
        <dbReference type="ARBA" id="ARBA00022989"/>
    </source>
</evidence>
<dbReference type="PANTHER" id="PTHR12570:SF65">
    <property type="entry name" value="MAGNESIUM TRANSPORTER NIPA9-RELATED"/>
    <property type="match status" value="1"/>
</dbReference>
<evidence type="ECO:0000256" key="6">
    <source>
        <dbReference type="SAM" id="Phobius"/>
    </source>
</evidence>
<evidence type="ECO:0000256" key="2">
    <source>
        <dbReference type="ARBA" id="ARBA00022692"/>
    </source>
</evidence>
<dbReference type="GO" id="GO:0016020">
    <property type="term" value="C:membrane"/>
    <property type="evidence" value="ECO:0007669"/>
    <property type="project" value="UniProtKB-SubCell"/>
</dbReference>
<dbReference type="VEuPathDB" id="ToxoDB:EBH_0027060"/>
<dbReference type="InterPro" id="IPR037185">
    <property type="entry name" value="EmrE-like"/>
</dbReference>
<dbReference type="SUPFAM" id="SSF103481">
    <property type="entry name" value="Multidrug resistance efflux transporter EmrE"/>
    <property type="match status" value="1"/>
</dbReference>